<dbReference type="RefSeq" id="WP_101540722.1">
    <property type="nucleotide sequence ID" value="NZ_PKGS01000006.1"/>
</dbReference>
<sequence length="353" mass="39099">MNDEKQLILQMLKEGKITVEEANELLNAIGNKKSRNDNDFMAKINQSIESVIKKTTDAFESISNIDLDNIDINQYTIKGQVNTSKEMRIDDEINSINIDIPSGKILIERASDSAITINQDTWAKKGELLDYLDIEIIEDDLNISINEKYHNLEATSIIKLGLGKNLYENLNINLVNGNIGIEDVDFTETTINSINAKVNVINSQGNIEVQNTNGKIDIKNTNGDLTVDNVNGSIYLANISGDKAEIDAVSGNIRVDGLNTKTLLADTDSGNIRVYNIKDSEKMDLNSGFGNIVIDSESYAGDIKADVYSQGLNLSDKFKNKMQKEKGYEVSTNVEKEDVQIFASAVYGKINLR</sequence>
<evidence type="ECO:0000259" key="1">
    <source>
        <dbReference type="Pfam" id="PF13349"/>
    </source>
</evidence>
<proteinExistence type="predicted"/>
<gene>
    <name evidence="3" type="ORF">CYJ34_07840</name>
</gene>
<evidence type="ECO:0000313" key="4">
    <source>
        <dbReference type="Proteomes" id="UP000234335"/>
    </source>
</evidence>
<protein>
    <submittedName>
        <fullName evidence="3">Uncharacterized protein</fullName>
    </submittedName>
</protein>
<dbReference type="Pfam" id="PF13349">
    <property type="entry name" value="DUF4097"/>
    <property type="match status" value="1"/>
</dbReference>
<feature type="domain" description="YvlB/LiaX N-terminal" evidence="2">
    <location>
        <begin position="3"/>
        <end position="33"/>
    </location>
</feature>
<accession>A0A2I1M6H1</accession>
<dbReference type="InterPro" id="IPR053959">
    <property type="entry name" value="YvlB/LiaX_N"/>
</dbReference>
<evidence type="ECO:0000259" key="2">
    <source>
        <dbReference type="Pfam" id="PF22746"/>
    </source>
</evidence>
<name>A0A2I1M6H1_9FIRM</name>
<organism evidence="3 4">
    <name type="scientific">Anaerococcus octavius</name>
    <dbReference type="NCBI Taxonomy" id="54007"/>
    <lineage>
        <taxon>Bacteria</taxon>
        <taxon>Bacillati</taxon>
        <taxon>Bacillota</taxon>
        <taxon>Tissierellia</taxon>
        <taxon>Tissierellales</taxon>
        <taxon>Peptoniphilaceae</taxon>
        <taxon>Anaerococcus</taxon>
    </lineage>
</organism>
<dbReference type="EMBL" id="PKGS01000006">
    <property type="protein sequence ID" value="PKZ15704.1"/>
    <property type="molecule type" value="Genomic_DNA"/>
</dbReference>
<evidence type="ECO:0000313" key="3">
    <source>
        <dbReference type="EMBL" id="PKZ15704.1"/>
    </source>
</evidence>
<dbReference type="Proteomes" id="UP000234335">
    <property type="component" value="Unassembled WGS sequence"/>
</dbReference>
<reference evidence="3 4" key="1">
    <citation type="submission" date="2017-12" db="EMBL/GenBank/DDBJ databases">
        <title>Phylogenetic diversity of female urinary microbiome.</title>
        <authorList>
            <person name="Thomas-White K."/>
            <person name="Wolfe A.J."/>
        </authorList>
    </citation>
    <scope>NUCLEOTIDE SEQUENCE [LARGE SCALE GENOMIC DNA]</scope>
    <source>
        <strain evidence="3 4">UMB0119</strain>
    </source>
</reference>
<dbReference type="AlphaFoldDB" id="A0A2I1M6H1"/>
<keyword evidence="4" id="KW-1185">Reference proteome</keyword>
<dbReference type="InterPro" id="IPR025164">
    <property type="entry name" value="Toastrack_DUF4097"/>
</dbReference>
<dbReference type="Pfam" id="PF22746">
    <property type="entry name" value="SHOCT-like_DUF2089-C"/>
    <property type="match status" value="1"/>
</dbReference>
<comment type="caution">
    <text evidence="3">The sequence shown here is derived from an EMBL/GenBank/DDBJ whole genome shotgun (WGS) entry which is preliminary data.</text>
</comment>
<feature type="domain" description="DUF4097" evidence="1">
    <location>
        <begin position="224"/>
        <end position="314"/>
    </location>
</feature>